<name>A0ABV7VGU0_9PROT</name>
<dbReference type="RefSeq" id="WP_379726851.1">
    <property type="nucleotide sequence ID" value="NZ_JBHRYJ010000002.1"/>
</dbReference>
<organism evidence="1 2">
    <name type="scientific">Ferrovibrio xuzhouensis</name>
    <dbReference type="NCBI Taxonomy" id="1576914"/>
    <lineage>
        <taxon>Bacteria</taxon>
        <taxon>Pseudomonadati</taxon>
        <taxon>Pseudomonadota</taxon>
        <taxon>Alphaproteobacteria</taxon>
        <taxon>Rhodospirillales</taxon>
        <taxon>Rhodospirillaceae</taxon>
        <taxon>Ferrovibrio</taxon>
    </lineage>
</organism>
<dbReference type="EMBL" id="JBHRYJ010000002">
    <property type="protein sequence ID" value="MFC3676369.1"/>
    <property type="molecule type" value="Genomic_DNA"/>
</dbReference>
<reference evidence="2" key="1">
    <citation type="journal article" date="2019" name="Int. J. Syst. Evol. Microbiol.">
        <title>The Global Catalogue of Microorganisms (GCM) 10K type strain sequencing project: providing services to taxonomists for standard genome sequencing and annotation.</title>
        <authorList>
            <consortium name="The Broad Institute Genomics Platform"/>
            <consortium name="The Broad Institute Genome Sequencing Center for Infectious Disease"/>
            <person name="Wu L."/>
            <person name="Ma J."/>
        </authorList>
    </citation>
    <scope>NUCLEOTIDE SEQUENCE [LARGE SCALE GENOMIC DNA]</scope>
    <source>
        <strain evidence="2">KCTC 42182</strain>
    </source>
</reference>
<sequence>MALKIDTFTNADAKGGWRPGNNFGGHSLFKALGHPKVADPGRRLVAGLAGFRRLAVYDPEAQDAADHLDSFFPVPRDNLAGVFVQRVEDIGQTRLGHVTQPVTAIRALAPDAVLITAFDAAIHKAQIARLLPPDCQVFTLDAMRLPDAWLSNRGRYLDPLNFATNFALLRDEAGSDGDALHTKVVTANYWAGYGASDPALWLCLFAPDGSVLAEWAEPLNSEASGPFHAVEIDSRAVRQRFGLSDFTGSLFIHAIRIKGHDVVKYAMDCFSDSGRQLSCTHDANAWPADLYAGVPAPKPGERLTLWVQNSHPVPIPAGGIGVNLVGAQDIAWWDGSVPPFGTVALDLGRLLPQATFPDQIEIQAGRYFVRPRYEIVQADGDAANGGRAGRRRIAHANVERIDLKPNPDLPKLGDLIGKGYIMPLPVLPLDQWKSVALPTPMSTAQQELPIRAVLYDADGSMVAEEYLGRLARRESRPCDIDAWLAAAKTRLPSGYGHIEYVYDFRDGGEADGWLHALGLYEQRSSGHSAETIFGAHIYNMPITYRDEPQSYTHRPPGLTTRLFLRLGAAPFDAICHLVYPASLPREAYGQEMSQTSLILFDRRAQQLAERPLPIPYGGSRFFRASEVFTAAERQAAGAGGWVQVRDSSCRLFGFHGLQNGGESFCLDHMFGF</sequence>
<evidence type="ECO:0000313" key="2">
    <source>
        <dbReference type="Proteomes" id="UP001595711"/>
    </source>
</evidence>
<dbReference type="Proteomes" id="UP001595711">
    <property type="component" value="Unassembled WGS sequence"/>
</dbReference>
<proteinExistence type="predicted"/>
<comment type="caution">
    <text evidence="1">The sequence shown here is derived from an EMBL/GenBank/DDBJ whole genome shotgun (WGS) entry which is preliminary data.</text>
</comment>
<keyword evidence="2" id="KW-1185">Reference proteome</keyword>
<accession>A0ABV7VGU0</accession>
<protein>
    <submittedName>
        <fullName evidence="1">Uncharacterized protein</fullName>
    </submittedName>
</protein>
<evidence type="ECO:0000313" key="1">
    <source>
        <dbReference type="EMBL" id="MFC3676369.1"/>
    </source>
</evidence>
<gene>
    <name evidence="1" type="ORF">ACFOOQ_12505</name>
</gene>